<organism evidence="1 2">
    <name type="scientific">Actinokineospora globicatena</name>
    <dbReference type="NCBI Taxonomy" id="103729"/>
    <lineage>
        <taxon>Bacteria</taxon>
        <taxon>Bacillati</taxon>
        <taxon>Actinomycetota</taxon>
        <taxon>Actinomycetes</taxon>
        <taxon>Pseudonocardiales</taxon>
        <taxon>Pseudonocardiaceae</taxon>
        <taxon>Actinokineospora</taxon>
    </lineage>
</organism>
<keyword evidence="2" id="KW-1185">Reference proteome</keyword>
<dbReference type="AlphaFoldDB" id="A0A9W6V7P0"/>
<reference evidence="1" key="1">
    <citation type="submission" date="2023-02" db="EMBL/GenBank/DDBJ databases">
        <title>Actinokineospora globicatena NBRC 15670.</title>
        <authorList>
            <person name="Ichikawa N."/>
            <person name="Sato H."/>
            <person name="Tonouchi N."/>
        </authorList>
    </citation>
    <scope>NUCLEOTIDE SEQUENCE</scope>
    <source>
        <strain evidence="1">NBRC 15670</strain>
    </source>
</reference>
<dbReference type="InterPro" id="IPR011009">
    <property type="entry name" value="Kinase-like_dom_sf"/>
</dbReference>
<dbReference type="Proteomes" id="UP001165042">
    <property type="component" value="Unassembled WGS sequence"/>
</dbReference>
<sequence length="313" mass="34018">MTSRTAAASFALSTHAKEDPAVPIPVPDALAAYYAKQSPEHLPWLRALPTLADTMLERWSLKVDGPARHGMVALVIPVVRPDRTPAVLKLQPRDEENDGEPLALRHWSGNAAVHLLDHDELTGAMLLERLDASRPLSAIPASEGIAVIADLLSHLHVPAPPGIRTLTDIATAMLTERPLLNRLTNPTERTLATTCADATAAAISEPGNRLLHWDLHYDNVLASSRTPWLAIDPKPISGHPAFDLMPALDNAYLTPTALLHRFDHLTESLSLDRPTAVAWTLARTLQNTLWSLHDGETTLDPIQAAIASTLLSR</sequence>
<dbReference type="GO" id="GO:0016773">
    <property type="term" value="F:phosphotransferase activity, alcohol group as acceptor"/>
    <property type="evidence" value="ECO:0007669"/>
    <property type="project" value="InterPro"/>
</dbReference>
<comment type="caution">
    <text evidence="1">The sequence shown here is derived from an EMBL/GenBank/DDBJ whole genome shotgun (WGS) entry which is preliminary data.</text>
</comment>
<dbReference type="Pfam" id="PF04655">
    <property type="entry name" value="APH_6_hur"/>
    <property type="match status" value="1"/>
</dbReference>
<dbReference type="InterPro" id="IPR006748">
    <property type="entry name" value="NH2Glyco/OHUrea_AB-resist_kin"/>
</dbReference>
<gene>
    <name evidence="1" type="ORF">Aglo03_09700</name>
</gene>
<evidence type="ECO:0000313" key="1">
    <source>
        <dbReference type="EMBL" id="GLW90154.1"/>
    </source>
</evidence>
<evidence type="ECO:0000313" key="2">
    <source>
        <dbReference type="Proteomes" id="UP001165042"/>
    </source>
</evidence>
<dbReference type="SUPFAM" id="SSF56112">
    <property type="entry name" value="Protein kinase-like (PK-like)"/>
    <property type="match status" value="1"/>
</dbReference>
<dbReference type="GO" id="GO:0019748">
    <property type="term" value="P:secondary metabolic process"/>
    <property type="evidence" value="ECO:0007669"/>
    <property type="project" value="InterPro"/>
</dbReference>
<dbReference type="Gene3D" id="1.10.510.10">
    <property type="entry name" value="Transferase(Phosphotransferase) domain 1"/>
    <property type="match status" value="1"/>
</dbReference>
<dbReference type="EMBL" id="BSSD01000001">
    <property type="protein sequence ID" value="GLW90154.1"/>
    <property type="molecule type" value="Genomic_DNA"/>
</dbReference>
<proteinExistence type="predicted"/>
<name>A0A9W6V7P0_9PSEU</name>
<accession>A0A9W6V7P0</accession>
<protein>
    <submittedName>
        <fullName evidence="1">Hydroxyurea phosphotransferase</fullName>
    </submittedName>
</protein>